<dbReference type="EMBL" id="JAHXCT010000001">
    <property type="protein sequence ID" value="MBW4768561.1"/>
    <property type="molecule type" value="Genomic_DNA"/>
</dbReference>
<protein>
    <submittedName>
        <fullName evidence="1">Uncharacterized protein</fullName>
    </submittedName>
</protein>
<dbReference type="RefSeq" id="WP_006045148.1">
    <property type="nucleotide sequence ID" value="NZ_JAHXCT010000001.1"/>
</dbReference>
<keyword evidence="2" id="KW-1185">Reference proteome</keyword>
<gene>
    <name evidence="1" type="ORF">KZO38_02090</name>
</gene>
<name>A0ABS6YAH4_9BACT</name>
<reference evidence="1 2" key="1">
    <citation type="submission" date="2021-07" db="EMBL/GenBank/DDBJ databases">
        <title>Genomic diversity and antimicrobial resistance of Prevotella spp. isolated from chronic lung disease airways.</title>
        <authorList>
            <person name="Webb K.A."/>
            <person name="Olagoke O.S."/>
            <person name="Baird T."/>
            <person name="Neill J."/>
            <person name="Pham A."/>
            <person name="Wells T.J."/>
            <person name="Ramsay K.A."/>
            <person name="Bell S.C."/>
            <person name="Sarovich D.S."/>
            <person name="Price E.P."/>
        </authorList>
    </citation>
    <scope>NUCLEOTIDE SEQUENCE [LARGE SCALE GENOMIC DNA]</scope>
    <source>
        <strain evidence="1 2">SCHI0011.S.12</strain>
    </source>
</reference>
<dbReference type="Proteomes" id="UP000788426">
    <property type="component" value="Unassembled WGS sequence"/>
</dbReference>
<accession>A0ABS6YAH4</accession>
<evidence type="ECO:0000313" key="2">
    <source>
        <dbReference type="Proteomes" id="UP000788426"/>
    </source>
</evidence>
<sequence length="159" mass="18706">MDKKMIPQKGEGRLFIVLPTLETMLSSCDNSKMRAQGAGMEYSNFRKHCKMQTDLRIETYTKCASAFDMDVLLLHLPKGMIESLVHTTEDKDHSFFTIEKEDLIFLLNKLCHVDHKRMIQHIIFLANRIVKKQNNMSEFRDMMEAIEKLIKKLMHNDRE</sequence>
<proteinExistence type="predicted"/>
<comment type="caution">
    <text evidence="1">The sequence shown here is derived from an EMBL/GenBank/DDBJ whole genome shotgun (WGS) entry which is preliminary data.</text>
</comment>
<evidence type="ECO:0000313" key="1">
    <source>
        <dbReference type="EMBL" id="MBW4768561.1"/>
    </source>
</evidence>
<organism evidence="1 2">
    <name type="scientific">Hoylesella nanceiensis</name>
    <dbReference type="NCBI Taxonomy" id="425941"/>
    <lineage>
        <taxon>Bacteria</taxon>
        <taxon>Pseudomonadati</taxon>
        <taxon>Bacteroidota</taxon>
        <taxon>Bacteroidia</taxon>
        <taxon>Bacteroidales</taxon>
        <taxon>Prevotellaceae</taxon>
        <taxon>Hoylesella</taxon>
    </lineage>
</organism>